<evidence type="ECO:0000256" key="2">
    <source>
        <dbReference type="ARBA" id="ARBA00007353"/>
    </source>
</evidence>
<keyword evidence="3" id="KW-0808">Transferase</keyword>
<keyword evidence="5" id="KW-0378">Hydrolase</keyword>
<proteinExistence type="inferred from homology"/>
<dbReference type="NCBIfam" id="TIGR00726">
    <property type="entry name" value="peptidoglycan editing factor PgeF"/>
    <property type="match status" value="1"/>
</dbReference>
<comment type="catalytic activity">
    <reaction evidence="7">
        <text>adenosine + H2O + H(+) = inosine + NH4(+)</text>
        <dbReference type="Rhea" id="RHEA:24408"/>
        <dbReference type="ChEBI" id="CHEBI:15377"/>
        <dbReference type="ChEBI" id="CHEBI:15378"/>
        <dbReference type="ChEBI" id="CHEBI:16335"/>
        <dbReference type="ChEBI" id="CHEBI:17596"/>
        <dbReference type="ChEBI" id="CHEBI:28938"/>
        <dbReference type="EC" id="3.5.4.4"/>
    </reaction>
    <physiologicalReaction direction="left-to-right" evidence="7">
        <dbReference type="Rhea" id="RHEA:24409"/>
    </physiologicalReaction>
</comment>
<keyword evidence="12" id="KW-1185">Reference proteome</keyword>
<evidence type="ECO:0000256" key="10">
    <source>
        <dbReference type="RuleBase" id="RU361274"/>
    </source>
</evidence>
<evidence type="ECO:0000256" key="5">
    <source>
        <dbReference type="ARBA" id="ARBA00022801"/>
    </source>
</evidence>
<accession>A0A511MYQ0</accession>
<evidence type="ECO:0000256" key="8">
    <source>
        <dbReference type="ARBA" id="ARBA00048968"/>
    </source>
</evidence>
<dbReference type="GO" id="GO:0016787">
    <property type="term" value="F:hydrolase activity"/>
    <property type="evidence" value="ECO:0007669"/>
    <property type="project" value="UniProtKB-KW"/>
</dbReference>
<comment type="catalytic activity">
    <reaction evidence="9">
        <text>S-methyl-5'-thioadenosine + phosphate = 5-(methylsulfanyl)-alpha-D-ribose 1-phosphate + adenine</text>
        <dbReference type="Rhea" id="RHEA:11852"/>
        <dbReference type="ChEBI" id="CHEBI:16708"/>
        <dbReference type="ChEBI" id="CHEBI:17509"/>
        <dbReference type="ChEBI" id="CHEBI:43474"/>
        <dbReference type="ChEBI" id="CHEBI:58533"/>
        <dbReference type="EC" id="2.4.2.28"/>
    </reaction>
    <physiologicalReaction direction="left-to-right" evidence="9">
        <dbReference type="Rhea" id="RHEA:11853"/>
    </physiologicalReaction>
</comment>
<dbReference type="SUPFAM" id="SSF64438">
    <property type="entry name" value="CNF1/YfiH-like putative cysteine hydrolases"/>
    <property type="match status" value="1"/>
</dbReference>
<keyword evidence="4" id="KW-0479">Metal-binding</keyword>
<dbReference type="InterPro" id="IPR011324">
    <property type="entry name" value="Cytotoxic_necrot_fac-like_cat"/>
</dbReference>
<dbReference type="Pfam" id="PF02578">
    <property type="entry name" value="Cu-oxidase_4"/>
    <property type="match status" value="1"/>
</dbReference>
<comment type="catalytic activity">
    <reaction evidence="8">
        <text>adenosine + phosphate = alpha-D-ribose 1-phosphate + adenine</text>
        <dbReference type="Rhea" id="RHEA:27642"/>
        <dbReference type="ChEBI" id="CHEBI:16335"/>
        <dbReference type="ChEBI" id="CHEBI:16708"/>
        <dbReference type="ChEBI" id="CHEBI:43474"/>
        <dbReference type="ChEBI" id="CHEBI:57720"/>
        <dbReference type="EC" id="2.4.2.1"/>
    </reaction>
    <physiologicalReaction direction="left-to-right" evidence="8">
        <dbReference type="Rhea" id="RHEA:27643"/>
    </physiologicalReaction>
</comment>
<comment type="catalytic activity">
    <reaction evidence="1">
        <text>inosine + phosphate = alpha-D-ribose 1-phosphate + hypoxanthine</text>
        <dbReference type="Rhea" id="RHEA:27646"/>
        <dbReference type="ChEBI" id="CHEBI:17368"/>
        <dbReference type="ChEBI" id="CHEBI:17596"/>
        <dbReference type="ChEBI" id="CHEBI:43474"/>
        <dbReference type="ChEBI" id="CHEBI:57720"/>
        <dbReference type="EC" id="2.4.2.1"/>
    </reaction>
    <physiologicalReaction direction="left-to-right" evidence="1">
        <dbReference type="Rhea" id="RHEA:27647"/>
    </physiologicalReaction>
</comment>
<dbReference type="EMBL" id="BJXB01000005">
    <property type="protein sequence ID" value="GEM45725.1"/>
    <property type="molecule type" value="Genomic_DNA"/>
</dbReference>
<dbReference type="Proteomes" id="UP000321306">
    <property type="component" value="Unassembled WGS sequence"/>
</dbReference>
<protein>
    <recommendedName>
        <fullName evidence="10">Purine nucleoside phosphorylase</fullName>
    </recommendedName>
</protein>
<dbReference type="InterPro" id="IPR003730">
    <property type="entry name" value="Cu_polyphenol_OxRdtase"/>
</dbReference>
<evidence type="ECO:0000256" key="6">
    <source>
        <dbReference type="ARBA" id="ARBA00022833"/>
    </source>
</evidence>
<dbReference type="PANTHER" id="PTHR30616">
    <property type="entry name" value="UNCHARACTERIZED PROTEIN YFIH"/>
    <property type="match status" value="1"/>
</dbReference>
<sequence>MWLISEQLPAQHGFSTRKGGVSLPPFDSLNFDDRQDDPAQVEENRRLGLAALGFRPEQVARLNQVHSCDVVQAHPGVQTGDALVSRDQGVVLAIGTADCYPILFHDPVNGVIGAAHAGWRGTVGRIAQRTLRAMQDLGAELKHTRAAIGPGISVSQYQVGKDVADQFMREGFPAQCLQRDHHLDLLAANVFVLEEAGLQPEQIWTAGRCSTEPEFFSYRRDAGVTGRMWAVIGQ</sequence>
<reference evidence="11 12" key="1">
    <citation type="submission" date="2019-07" db="EMBL/GenBank/DDBJ databases">
        <title>Whole genome shotgun sequence of Deinococcus cellulosilyticus NBRC 106333.</title>
        <authorList>
            <person name="Hosoyama A."/>
            <person name="Uohara A."/>
            <person name="Ohji S."/>
            <person name="Ichikawa N."/>
        </authorList>
    </citation>
    <scope>NUCLEOTIDE SEQUENCE [LARGE SCALE GENOMIC DNA]</scope>
    <source>
        <strain evidence="11 12">NBRC 106333</strain>
    </source>
</reference>
<dbReference type="GO" id="GO:0005507">
    <property type="term" value="F:copper ion binding"/>
    <property type="evidence" value="ECO:0007669"/>
    <property type="project" value="TreeGrafter"/>
</dbReference>
<evidence type="ECO:0000313" key="12">
    <source>
        <dbReference type="Proteomes" id="UP000321306"/>
    </source>
</evidence>
<comment type="caution">
    <text evidence="11">The sequence shown here is derived from an EMBL/GenBank/DDBJ whole genome shotgun (WGS) entry which is preliminary data.</text>
</comment>
<evidence type="ECO:0000256" key="7">
    <source>
        <dbReference type="ARBA" id="ARBA00047989"/>
    </source>
</evidence>
<name>A0A511MYQ0_DEIC1</name>
<dbReference type="Gene3D" id="3.60.140.10">
    <property type="entry name" value="CNF1/YfiH-like putative cysteine hydrolases"/>
    <property type="match status" value="1"/>
</dbReference>
<dbReference type="CDD" id="cd16833">
    <property type="entry name" value="YfiH"/>
    <property type="match status" value="1"/>
</dbReference>
<dbReference type="GO" id="GO:0017061">
    <property type="term" value="F:S-methyl-5-thioadenosine phosphorylase activity"/>
    <property type="evidence" value="ECO:0007669"/>
    <property type="project" value="UniProtKB-EC"/>
</dbReference>
<dbReference type="RefSeq" id="WP_146883285.1">
    <property type="nucleotide sequence ID" value="NZ_BJXB01000005.1"/>
</dbReference>
<evidence type="ECO:0000256" key="9">
    <source>
        <dbReference type="ARBA" id="ARBA00049893"/>
    </source>
</evidence>
<keyword evidence="6" id="KW-0862">Zinc</keyword>
<evidence type="ECO:0000256" key="3">
    <source>
        <dbReference type="ARBA" id="ARBA00022679"/>
    </source>
</evidence>
<organism evidence="11 12">
    <name type="scientific">Deinococcus cellulosilyticus (strain DSM 18568 / NBRC 106333 / KACC 11606 / 5516J-15)</name>
    <dbReference type="NCBI Taxonomy" id="1223518"/>
    <lineage>
        <taxon>Bacteria</taxon>
        <taxon>Thermotogati</taxon>
        <taxon>Deinococcota</taxon>
        <taxon>Deinococci</taxon>
        <taxon>Deinococcales</taxon>
        <taxon>Deinococcaceae</taxon>
        <taxon>Deinococcus</taxon>
    </lineage>
</organism>
<gene>
    <name evidence="11" type="ORF">DC3_13600</name>
</gene>
<dbReference type="OrthoDB" id="4279at2"/>
<dbReference type="InterPro" id="IPR038371">
    <property type="entry name" value="Cu_polyphenol_OxRdtase_sf"/>
</dbReference>
<dbReference type="AlphaFoldDB" id="A0A511MYQ0"/>
<evidence type="ECO:0000313" key="11">
    <source>
        <dbReference type="EMBL" id="GEM45725.1"/>
    </source>
</evidence>
<evidence type="ECO:0000256" key="1">
    <source>
        <dbReference type="ARBA" id="ARBA00000553"/>
    </source>
</evidence>
<comment type="similarity">
    <text evidence="2 10">Belongs to the purine nucleoside phosphorylase YfiH/LACC1 family.</text>
</comment>
<evidence type="ECO:0000256" key="4">
    <source>
        <dbReference type="ARBA" id="ARBA00022723"/>
    </source>
</evidence>
<dbReference type="PANTHER" id="PTHR30616:SF2">
    <property type="entry name" value="PURINE NUCLEOSIDE PHOSPHORYLASE LACC1"/>
    <property type="match status" value="1"/>
</dbReference>